<dbReference type="Proteomes" id="UP000659344">
    <property type="component" value="Unassembled WGS sequence"/>
</dbReference>
<evidence type="ECO:0008006" key="4">
    <source>
        <dbReference type="Google" id="ProtNLM"/>
    </source>
</evidence>
<gene>
    <name evidence="2" type="ORF">GCM10008013_10150</name>
</gene>
<comment type="caution">
    <text evidence="2">The sequence shown here is derived from an EMBL/GenBank/DDBJ whole genome shotgun (WGS) entry which is preliminary data.</text>
</comment>
<reference evidence="3" key="1">
    <citation type="journal article" date="2019" name="Int. J. Syst. Evol. Microbiol.">
        <title>The Global Catalogue of Microorganisms (GCM) 10K type strain sequencing project: providing services to taxonomists for standard genome sequencing and annotation.</title>
        <authorList>
            <consortium name="The Broad Institute Genomics Platform"/>
            <consortium name="The Broad Institute Genome Sequencing Center for Infectious Disease"/>
            <person name="Wu L."/>
            <person name="Ma J."/>
        </authorList>
    </citation>
    <scope>NUCLEOTIDE SEQUENCE [LARGE SCALE GENOMIC DNA]</scope>
    <source>
        <strain evidence="3">CGMCC 1.12769</strain>
    </source>
</reference>
<evidence type="ECO:0000256" key="1">
    <source>
        <dbReference type="SAM" id="Phobius"/>
    </source>
</evidence>
<keyword evidence="1" id="KW-1133">Transmembrane helix</keyword>
<organism evidence="2 3">
    <name type="scientific">Paenibacillus segetis</name>
    <dbReference type="NCBI Taxonomy" id="1325360"/>
    <lineage>
        <taxon>Bacteria</taxon>
        <taxon>Bacillati</taxon>
        <taxon>Bacillota</taxon>
        <taxon>Bacilli</taxon>
        <taxon>Bacillales</taxon>
        <taxon>Paenibacillaceae</taxon>
        <taxon>Paenibacillus</taxon>
    </lineage>
</organism>
<feature type="transmembrane region" description="Helical" evidence="1">
    <location>
        <begin position="6"/>
        <end position="23"/>
    </location>
</feature>
<keyword evidence="3" id="KW-1185">Reference proteome</keyword>
<name>A0ABQ1Y7N8_9BACL</name>
<keyword evidence="1" id="KW-0812">Transmembrane</keyword>
<protein>
    <recommendedName>
        <fullName evidence="4">Signal transduction histidine kinase</fullName>
    </recommendedName>
</protein>
<evidence type="ECO:0000313" key="2">
    <source>
        <dbReference type="EMBL" id="GGH15763.1"/>
    </source>
</evidence>
<keyword evidence="1" id="KW-0472">Membrane</keyword>
<dbReference type="EMBL" id="BMFT01000001">
    <property type="protein sequence ID" value="GGH15763.1"/>
    <property type="molecule type" value="Genomic_DNA"/>
</dbReference>
<accession>A0ABQ1Y7N8</accession>
<sequence>MDSSNILIFIISAFALGGVVVMSKNNIAPKLKRGLAITTLLFVVVAFCLIVYSFWTL</sequence>
<dbReference type="RefSeq" id="WP_188536434.1">
    <property type="nucleotide sequence ID" value="NZ_BMFT01000001.1"/>
</dbReference>
<evidence type="ECO:0000313" key="3">
    <source>
        <dbReference type="Proteomes" id="UP000659344"/>
    </source>
</evidence>
<proteinExistence type="predicted"/>
<feature type="transmembrane region" description="Helical" evidence="1">
    <location>
        <begin position="35"/>
        <end position="55"/>
    </location>
</feature>